<dbReference type="InterPro" id="IPR016032">
    <property type="entry name" value="Sig_transdc_resp-reg_C-effctor"/>
</dbReference>
<keyword evidence="3" id="KW-0238">DNA-binding</keyword>
<dbReference type="InterPro" id="IPR011006">
    <property type="entry name" value="CheY-like_superfamily"/>
</dbReference>
<proteinExistence type="predicted"/>
<evidence type="ECO:0000259" key="6">
    <source>
        <dbReference type="PROSITE" id="PS50043"/>
    </source>
</evidence>
<feature type="domain" description="Response regulatory" evidence="7">
    <location>
        <begin position="5"/>
        <end position="120"/>
    </location>
</feature>
<feature type="domain" description="HTH luxR-type" evidence="6">
    <location>
        <begin position="141"/>
        <end position="207"/>
    </location>
</feature>
<evidence type="ECO:0000256" key="2">
    <source>
        <dbReference type="ARBA" id="ARBA00023015"/>
    </source>
</evidence>
<reference evidence="8" key="1">
    <citation type="submission" date="2021-06" db="EMBL/GenBank/DDBJ databases">
        <title>44 bacteria genomes isolated from Dapeng, Shenzhen.</title>
        <authorList>
            <person name="Zheng W."/>
            <person name="Yu S."/>
            <person name="Huang Y."/>
        </authorList>
    </citation>
    <scope>NUCLEOTIDE SEQUENCE</scope>
    <source>
        <strain evidence="8">DP5N28-2</strain>
    </source>
</reference>
<dbReference type="EMBL" id="JAHVHU010000003">
    <property type="protein sequence ID" value="MBY5957001.1"/>
    <property type="molecule type" value="Genomic_DNA"/>
</dbReference>
<protein>
    <submittedName>
        <fullName evidence="8">Response regulator transcription factor</fullName>
    </submittedName>
</protein>
<dbReference type="Gene3D" id="3.40.50.2300">
    <property type="match status" value="1"/>
</dbReference>
<evidence type="ECO:0000256" key="3">
    <source>
        <dbReference type="ARBA" id="ARBA00023125"/>
    </source>
</evidence>
<keyword evidence="2" id="KW-0805">Transcription regulation</keyword>
<dbReference type="Pfam" id="PF00072">
    <property type="entry name" value="Response_reg"/>
    <property type="match status" value="1"/>
</dbReference>
<dbReference type="InterPro" id="IPR039420">
    <property type="entry name" value="WalR-like"/>
</dbReference>
<evidence type="ECO:0000256" key="4">
    <source>
        <dbReference type="ARBA" id="ARBA00023163"/>
    </source>
</evidence>
<comment type="caution">
    <text evidence="8">The sequence shown here is derived from an EMBL/GenBank/DDBJ whole genome shotgun (WGS) entry which is preliminary data.</text>
</comment>
<evidence type="ECO:0000259" key="7">
    <source>
        <dbReference type="PROSITE" id="PS50110"/>
    </source>
</evidence>
<dbReference type="SMART" id="SM00448">
    <property type="entry name" value="REC"/>
    <property type="match status" value="1"/>
</dbReference>
<dbReference type="PROSITE" id="PS50043">
    <property type="entry name" value="HTH_LUXR_2"/>
    <property type="match status" value="1"/>
</dbReference>
<dbReference type="PROSITE" id="PS50110">
    <property type="entry name" value="RESPONSE_REGULATORY"/>
    <property type="match status" value="1"/>
</dbReference>
<dbReference type="PRINTS" id="PR00038">
    <property type="entry name" value="HTHLUXR"/>
</dbReference>
<sequence>MKHLHILLADDHPILLSGLVNFLHERGFTHVQYTENGSEAWSVIKESSPEICILDIEMPGLTGLEILERCKREGITSKIILLSYHTEPEFVALARKKGVAGYIGKENSIKEIEDCIYRVHKDGYYFPNNLIGENISFGKDMIRVLSVLTNREREVLSMVLAESANRDIARILGISLRTVEKHRSNIINKLEINKKPENLTQWALRNKTLLEEVL</sequence>
<keyword evidence="1 5" id="KW-0597">Phosphoprotein</keyword>
<dbReference type="PANTHER" id="PTHR43214">
    <property type="entry name" value="TWO-COMPONENT RESPONSE REGULATOR"/>
    <property type="match status" value="1"/>
</dbReference>
<dbReference type="SUPFAM" id="SSF52172">
    <property type="entry name" value="CheY-like"/>
    <property type="match status" value="1"/>
</dbReference>
<dbReference type="SMART" id="SM00421">
    <property type="entry name" value="HTH_LUXR"/>
    <property type="match status" value="1"/>
</dbReference>
<feature type="modified residue" description="4-aspartylphosphate" evidence="5">
    <location>
        <position position="55"/>
    </location>
</feature>
<organism evidence="8 9">
    <name type="scientific">Membranihabitans marinus</name>
    <dbReference type="NCBI Taxonomy" id="1227546"/>
    <lineage>
        <taxon>Bacteria</taxon>
        <taxon>Pseudomonadati</taxon>
        <taxon>Bacteroidota</taxon>
        <taxon>Saprospiria</taxon>
        <taxon>Saprospirales</taxon>
        <taxon>Saprospiraceae</taxon>
        <taxon>Membranihabitans</taxon>
    </lineage>
</organism>
<dbReference type="InterPro" id="IPR058245">
    <property type="entry name" value="NreC/VraR/RcsB-like_REC"/>
</dbReference>
<dbReference type="AlphaFoldDB" id="A0A953HV00"/>
<dbReference type="CDD" id="cd06170">
    <property type="entry name" value="LuxR_C_like"/>
    <property type="match status" value="1"/>
</dbReference>
<dbReference type="CDD" id="cd17535">
    <property type="entry name" value="REC_NarL-like"/>
    <property type="match status" value="1"/>
</dbReference>
<accession>A0A953HV00</accession>
<dbReference type="RefSeq" id="WP_222578525.1">
    <property type="nucleotide sequence ID" value="NZ_JAHVHU010000003.1"/>
</dbReference>
<dbReference type="GO" id="GO:0000160">
    <property type="term" value="P:phosphorelay signal transduction system"/>
    <property type="evidence" value="ECO:0007669"/>
    <property type="project" value="InterPro"/>
</dbReference>
<evidence type="ECO:0000313" key="9">
    <source>
        <dbReference type="Proteomes" id="UP000753961"/>
    </source>
</evidence>
<gene>
    <name evidence="8" type="ORF">KUV50_02565</name>
</gene>
<evidence type="ECO:0000313" key="8">
    <source>
        <dbReference type="EMBL" id="MBY5957001.1"/>
    </source>
</evidence>
<dbReference type="SUPFAM" id="SSF46894">
    <property type="entry name" value="C-terminal effector domain of the bipartite response regulators"/>
    <property type="match status" value="1"/>
</dbReference>
<keyword evidence="4" id="KW-0804">Transcription</keyword>
<dbReference type="GO" id="GO:0006355">
    <property type="term" value="P:regulation of DNA-templated transcription"/>
    <property type="evidence" value="ECO:0007669"/>
    <property type="project" value="InterPro"/>
</dbReference>
<dbReference type="Gene3D" id="1.10.10.10">
    <property type="entry name" value="Winged helix-like DNA-binding domain superfamily/Winged helix DNA-binding domain"/>
    <property type="match status" value="1"/>
</dbReference>
<dbReference type="Proteomes" id="UP000753961">
    <property type="component" value="Unassembled WGS sequence"/>
</dbReference>
<dbReference type="PANTHER" id="PTHR43214:SF41">
    <property type="entry name" value="NITRATE_NITRITE RESPONSE REGULATOR PROTEIN NARP"/>
    <property type="match status" value="1"/>
</dbReference>
<dbReference type="GO" id="GO:0003677">
    <property type="term" value="F:DNA binding"/>
    <property type="evidence" value="ECO:0007669"/>
    <property type="project" value="UniProtKB-KW"/>
</dbReference>
<dbReference type="InterPro" id="IPR036388">
    <property type="entry name" value="WH-like_DNA-bd_sf"/>
</dbReference>
<dbReference type="Pfam" id="PF00196">
    <property type="entry name" value="GerE"/>
    <property type="match status" value="1"/>
</dbReference>
<evidence type="ECO:0000256" key="5">
    <source>
        <dbReference type="PROSITE-ProRule" id="PRU00169"/>
    </source>
</evidence>
<keyword evidence="9" id="KW-1185">Reference proteome</keyword>
<dbReference type="InterPro" id="IPR000792">
    <property type="entry name" value="Tscrpt_reg_LuxR_C"/>
</dbReference>
<evidence type="ECO:0000256" key="1">
    <source>
        <dbReference type="ARBA" id="ARBA00022553"/>
    </source>
</evidence>
<dbReference type="InterPro" id="IPR001789">
    <property type="entry name" value="Sig_transdc_resp-reg_receiver"/>
</dbReference>
<name>A0A953HV00_9BACT</name>